<comment type="caution">
    <text evidence="1">The sequence shown here is derived from an EMBL/GenBank/DDBJ whole genome shotgun (WGS) entry which is preliminary data.</text>
</comment>
<proteinExistence type="predicted"/>
<evidence type="ECO:0000313" key="1">
    <source>
        <dbReference type="EMBL" id="MPM62493.1"/>
    </source>
</evidence>
<sequence length="112" mass="13288">MKLERELEYDITHSHDTVVVLMDLVFSLILQLLNLAKDDIAREQCRQPLSPSIRMELTKLDQIQKEYLLLADNHIHSAEELSSFIVYVSGQIHTLEQERQHYRNQMRDRDAR</sequence>
<dbReference type="EMBL" id="VSSQ01018896">
    <property type="protein sequence ID" value="MPM62493.1"/>
    <property type="molecule type" value="Genomic_DNA"/>
</dbReference>
<protein>
    <submittedName>
        <fullName evidence="1">Uncharacterized protein</fullName>
    </submittedName>
</protein>
<dbReference type="AlphaFoldDB" id="A0A645BH08"/>
<organism evidence="1">
    <name type="scientific">bioreactor metagenome</name>
    <dbReference type="NCBI Taxonomy" id="1076179"/>
    <lineage>
        <taxon>unclassified sequences</taxon>
        <taxon>metagenomes</taxon>
        <taxon>ecological metagenomes</taxon>
    </lineage>
</organism>
<accession>A0A645BH08</accession>
<gene>
    <name evidence="1" type="ORF">SDC9_109365</name>
</gene>
<name>A0A645BH08_9ZZZZ</name>
<reference evidence="1" key="1">
    <citation type="submission" date="2019-08" db="EMBL/GenBank/DDBJ databases">
        <authorList>
            <person name="Kucharzyk K."/>
            <person name="Murdoch R.W."/>
            <person name="Higgins S."/>
            <person name="Loffler F."/>
        </authorList>
    </citation>
    <scope>NUCLEOTIDE SEQUENCE</scope>
</reference>